<dbReference type="EMBL" id="LT614637">
    <property type="protein sequence ID" value="SCN26871.1"/>
    <property type="molecule type" value="Genomic_DNA"/>
</dbReference>
<dbReference type="VEuPathDB" id="PlasmoDB:PBANKA_1128000"/>
<evidence type="ECO:0000313" key="4">
    <source>
        <dbReference type="EMBL" id="SCO61270.1"/>
    </source>
</evidence>
<gene>
    <name evidence="1" type="ORF">PBK173_000293800</name>
    <name evidence="3" type="ORF">PBNK65E_000286000</name>
    <name evidence="2" type="ORF">PBNK65NY_000285500</name>
    <name evidence="5" type="ORF">PBSP11A_000285400</name>
    <name evidence="4" type="ORF">PBSP11RLL_000285800</name>
</gene>
<protein>
    <submittedName>
        <fullName evidence="1">Uncharacterized protein</fullName>
    </submittedName>
</protein>
<evidence type="ECO:0000313" key="7">
    <source>
        <dbReference type="Proteomes" id="UP000219860"/>
    </source>
</evidence>
<dbReference type="EMBL" id="LT608147">
    <property type="protein sequence ID" value="SCM23989.1"/>
    <property type="molecule type" value="Genomic_DNA"/>
</dbReference>
<dbReference type="OMA" id="YAHTHYF"/>
<reference evidence="1 6" key="1">
    <citation type="submission" date="2016-02" db="EMBL/GenBank/DDBJ databases">
        <authorList>
            <consortium name="Pathogen Informatics"/>
        </authorList>
    </citation>
    <scope>NUCLEOTIDE SEQUENCE [LARGE SCALE GENOMIC DNA]</scope>
    <source>
        <strain evidence="1 6">K173</strain>
        <strain evidence="2 10">NK65 ny</strain>
        <strain evidence="3 9">NK65e</strain>
        <strain evidence="5 7">SP11 Antwerpcl1</strain>
        <strain evidence="4 8">SP11 RLL</strain>
    </source>
</reference>
<evidence type="ECO:0000313" key="10">
    <source>
        <dbReference type="Proteomes" id="UP000516480"/>
    </source>
</evidence>
<dbReference type="Proteomes" id="UP000516480">
    <property type="component" value="Chromosome 11"/>
</dbReference>
<dbReference type="Proteomes" id="UP000069549">
    <property type="component" value="Chromosome 11"/>
</dbReference>
<evidence type="ECO:0000313" key="8">
    <source>
        <dbReference type="Proteomes" id="UP000219974"/>
    </source>
</evidence>
<dbReference type="Proteomes" id="UP000219974">
    <property type="component" value="Chromosome 11"/>
</dbReference>
<evidence type="ECO:0000313" key="1">
    <source>
        <dbReference type="EMBL" id="CXI65863.1"/>
    </source>
</evidence>
<evidence type="ECO:0000313" key="2">
    <source>
        <dbReference type="EMBL" id="SCM23989.1"/>
    </source>
</evidence>
<dbReference type="EMBL" id="LT608275">
    <property type="protein sequence ID" value="SCO61270.1"/>
    <property type="molecule type" value="Genomic_DNA"/>
</dbReference>
<accession>A0A122IFW2</accession>
<evidence type="ECO:0000313" key="6">
    <source>
        <dbReference type="Proteomes" id="UP000069549"/>
    </source>
</evidence>
<evidence type="ECO:0000313" key="9">
    <source>
        <dbReference type="Proteomes" id="UP000220214"/>
    </source>
</evidence>
<dbReference type="Proteomes" id="UP000219860">
    <property type="component" value="Chromosome 11"/>
</dbReference>
<dbReference type="AlphaFoldDB" id="A0A122IFW2"/>
<name>A0A122IFW2_PLABE</name>
<dbReference type="EMBL" id="LT608259">
    <property type="protein sequence ID" value="SCO63292.1"/>
    <property type="molecule type" value="Genomic_DNA"/>
</dbReference>
<proteinExistence type="predicted"/>
<dbReference type="Proteomes" id="UP000220214">
    <property type="component" value="Chromosome 11"/>
</dbReference>
<evidence type="ECO:0000313" key="3">
    <source>
        <dbReference type="EMBL" id="SCN26871.1"/>
    </source>
</evidence>
<dbReference type="OrthoDB" id="10503611at2759"/>
<dbReference type="EMBL" id="LT160031">
    <property type="protein sequence ID" value="CXI65863.1"/>
    <property type="molecule type" value="Genomic_DNA"/>
</dbReference>
<sequence length="92" mass="11249">MYGVYIKQLYLYIIPKIIYTKYYRGFTHMHIISFLLIYNLPNNFFCNFTRSIAICNLYLSFHSNIYILKYLYYCNICDLNVVNEITLKHTKY</sequence>
<evidence type="ECO:0000313" key="5">
    <source>
        <dbReference type="EMBL" id="SCO63292.1"/>
    </source>
</evidence>
<organism evidence="1 6">
    <name type="scientific">Plasmodium berghei</name>
    <dbReference type="NCBI Taxonomy" id="5821"/>
    <lineage>
        <taxon>Eukaryota</taxon>
        <taxon>Sar</taxon>
        <taxon>Alveolata</taxon>
        <taxon>Apicomplexa</taxon>
        <taxon>Aconoidasida</taxon>
        <taxon>Haemosporida</taxon>
        <taxon>Plasmodiidae</taxon>
        <taxon>Plasmodium</taxon>
        <taxon>Plasmodium (Vinckeia)</taxon>
    </lineage>
</organism>